<dbReference type="EMBL" id="CP117411">
    <property type="protein sequence ID" value="WCT73519.1"/>
    <property type="molecule type" value="Genomic_DNA"/>
</dbReference>
<dbReference type="Gene3D" id="2.30.40.10">
    <property type="entry name" value="Urease, subunit C, domain 1"/>
    <property type="match status" value="1"/>
</dbReference>
<keyword evidence="4" id="KW-1185">Reference proteome</keyword>
<name>A0ABY7TK29_9SPHN</name>
<organism evidence="3 4">
    <name type="scientific">Sphingomonas naphthae</name>
    <dbReference type="NCBI Taxonomy" id="1813468"/>
    <lineage>
        <taxon>Bacteria</taxon>
        <taxon>Pseudomonadati</taxon>
        <taxon>Pseudomonadota</taxon>
        <taxon>Alphaproteobacteria</taxon>
        <taxon>Sphingomonadales</taxon>
        <taxon>Sphingomonadaceae</taxon>
        <taxon>Sphingomonas</taxon>
    </lineage>
</organism>
<dbReference type="InterPro" id="IPR011059">
    <property type="entry name" value="Metal-dep_hydrolase_composite"/>
</dbReference>
<dbReference type="InterPro" id="IPR004722">
    <property type="entry name" value="DHOase"/>
</dbReference>
<dbReference type="SUPFAM" id="SSF51338">
    <property type="entry name" value="Composite domain of metallo-dependent hydrolases"/>
    <property type="match status" value="1"/>
</dbReference>
<accession>A0ABY7TK29</accession>
<dbReference type="Gene3D" id="3.20.20.140">
    <property type="entry name" value="Metal-dependent hydrolases"/>
    <property type="match status" value="1"/>
</dbReference>
<dbReference type="Pfam" id="PF01979">
    <property type="entry name" value="Amidohydro_1"/>
    <property type="match status" value="1"/>
</dbReference>
<reference evidence="3 4" key="1">
    <citation type="submission" date="2023-02" db="EMBL/GenBank/DDBJ databases">
        <title>Genome sequence of Sphingomonas naphthae.</title>
        <authorList>
            <person name="Kim S."/>
            <person name="Heo J."/>
            <person name="Kwon S.-W."/>
        </authorList>
    </citation>
    <scope>NUCLEOTIDE SEQUENCE [LARGE SCALE GENOMIC DNA]</scope>
    <source>
        <strain evidence="3 4">KACC 18716</strain>
    </source>
</reference>
<dbReference type="SUPFAM" id="SSF51556">
    <property type="entry name" value="Metallo-dependent hydrolases"/>
    <property type="match status" value="1"/>
</dbReference>
<evidence type="ECO:0000259" key="2">
    <source>
        <dbReference type="Pfam" id="PF01979"/>
    </source>
</evidence>
<evidence type="ECO:0000256" key="1">
    <source>
        <dbReference type="ARBA" id="ARBA00022975"/>
    </source>
</evidence>
<evidence type="ECO:0000313" key="3">
    <source>
        <dbReference type="EMBL" id="WCT73519.1"/>
    </source>
</evidence>
<keyword evidence="1" id="KW-0665">Pyrimidine biosynthesis</keyword>
<sequence length="410" mass="41791">MTNAPLAILNARLIDPVAGSETRGGILLKDGAIAATGLFDLPADARTIDARGAVVAPGLIDVGVFAIDLPAFAAGGITRAALMPDQSPPLDEVALVQRAAAAGKPDLWVHPIAAATRGLAGAELAEIGLMRSGGAVAVATGRRRIADAGTMQRLLAYAGALGLPVIAHAEDEGLAGAAVATAGETATRLGLASAPAITEALAVARDLMLAEETGARLHFRQITTARALDLIRAARKRGLAVTCGISPAHLLLSDTAVTGFRTFARLSPPLRDERDRLACLAAVADGTIDMLCSAHDPQGPEAKRLPFADAEPGMAGAETLLTLSLNLVRDGHVSLPRLLALLSTAPATLIGLDPGSLAIGAPADLVLFDPDAPWVIRAEAMAAKAGNTPFDGLPVQGKVRHTIKGGTIVL</sequence>
<protein>
    <submittedName>
        <fullName evidence="3">Dihydroorotase</fullName>
    </submittedName>
</protein>
<dbReference type="NCBIfam" id="TIGR00857">
    <property type="entry name" value="pyrC_multi"/>
    <property type="match status" value="1"/>
</dbReference>
<dbReference type="InterPro" id="IPR050138">
    <property type="entry name" value="DHOase/Allantoinase_Hydrolase"/>
</dbReference>
<dbReference type="Proteomes" id="UP001220395">
    <property type="component" value="Chromosome"/>
</dbReference>
<dbReference type="InterPro" id="IPR006680">
    <property type="entry name" value="Amidohydro-rel"/>
</dbReference>
<dbReference type="PANTHER" id="PTHR43668:SF2">
    <property type="entry name" value="ALLANTOINASE"/>
    <property type="match status" value="1"/>
</dbReference>
<gene>
    <name evidence="3" type="ORF">PQ455_18225</name>
</gene>
<dbReference type="PANTHER" id="PTHR43668">
    <property type="entry name" value="ALLANTOINASE"/>
    <property type="match status" value="1"/>
</dbReference>
<dbReference type="CDD" id="cd01317">
    <property type="entry name" value="DHOase_IIa"/>
    <property type="match status" value="1"/>
</dbReference>
<dbReference type="RefSeq" id="WP_273687805.1">
    <property type="nucleotide sequence ID" value="NZ_CP117411.1"/>
</dbReference>
<feature type="domain" description="Amidohydrolase-related" evidence="2">
    <location>
        <begin position="134"/>
        <end position="409"/>
    </location>
</feature>
<dbReference type="InterPro" id="IPR032466">
    <property type="entry name" value="Metal_Hydrolase"/>
</dbReference>
<proteinExistence type="predicted"/>
<evidence type="ECO:0000313" key="4">
    <source>
        <dbReference type="Proteomes" id="UP001220395"/>
    </source>
</evidence>